<dbReference type="AlphaFoldDB" id="A0AAW0E576"/>
<dbReference type="Gene3D" id="3.90.25.10">
    <property type="entry name" value="UDP-galactose 4-epimerase, domain 1"/>
    <property type="match status" value="1"/>
</dbReference>
<dbReference type="SUPFAM" id="SSF51735">
    <property type="entry name" value="NAD(P)-binding Rossmann-fold domains"/>
    <property type="match status" value="1"/>
</dbReference>
<evidence type="ECO:0000259" key="3">
    <source>
        <dbReference type="Pfam" id="PF05368"/>
    </source>
</evidence>
<dbReference type="PANTHER" id="PTHR42748">
    <property type="entry name" value="NITROGEN METABOLITE REPRESSION PROTEIN NMRA FAMILY MEMBER"/>
    <property type="match status" value="1"/>
</dbReference>
<keyword evidence="2" id="KW-0521">NADP</keyword>
<protein>
    <submittedName>
        <fullName evidence="4">NmrA domain-containing protein</fullName>
    </submittedName>
</protein>
<proteinExistence type="inferred from homology"/>
<dbReference type="PANTHER" id="PTHR42748:SF7">
    <property type="entry name" value="NMRA LIKE REDOX SENSOR 1-RELATED"/>
    <property type="match status" value="1"/>
</dbReference>
<dbReference type="Proteomes" id="UP001362999">
    <property type="component" value="Unassembled WGS sequence"/>
</dbReference>
<comment type="similarity">
    <text evidence="1">Belongs to the NmrA-type oxidoreductase family.</text>
</comment>
<dbReference type="InterPro" id="IPR051164">
    <property type="entry name" value="NmrA-like_oxidored"/>
</dbReference>
<dbReference type="CDD" id="cd05251">
    <property type="entry name" value="NmrA_like_SDR_a"/>
    <property type="match status" value="1"/>
</dbReference>
<evidence type="ECO:0000256" key="2">
    <source>
        <dbReference type="ARBA" id="ARBA00022857"/>
    </source>
</evidence>
<dbReference type="InterPro" id="IPR036291">
    <property type="entry name" value="NAD(P)-bd_dom_sf"/>
</dbReference>
<accession>A0AAW0E576</accession>
<dbReference type="Pfam" id="PF05368">
    <property type="entry name" value="NmrA"/>
    <property type="match status" value="1"/>
</dbReference>
<feature type="domain" description="NmrA-like" evidence="3">
    <location>
        <begin position="4"/>
        <end position="253"/>
    </location>
</feature>
<evidence type="ECO:0000256" key="1">
    <source>
        <dbReference type="ARBA" id="ARBA00006328"/>
    </source>
</evidence>
<dbReference type="Gene3D" id="3.40.50.720">
    <property type="entry name" value="NAD(P)-binding Rossmann-like Domain"/>
    <property type="match status" value="1"/>
</dbReference>
<reference evidence="4 5" key="1">
    <citation type="journal article" date="2024" name="J Genomics">
        <title>Draft genome sequencing and assembly of Favolaschia claudopus CIRM-BRFM 2984 isolated from oak limbs.</title>
        <authorList>
            <person name="Navarro D."/>
            <person name="Drula E."/>
            <person name="Chaduli D."/>
            <person name="Cazenave R."/>
            <person name="Ahrendt S."/>
            <person name="Wang J."/>
            <person name="Lipzen A."/>
            <person name="Daum C."/>
            <person name="Barry K."/>
            <person name="Grigoriev I.V."/>
            <person name="Favel A."/>
            <person name="Rosso M.N."/>
            <person name="Martin F."/>
        </authorList>
    </citation>
    <scope>NUCLEOTIDE SEQUENCE [LARGE SCALE GENOMIC DNA]</scope>
    <source>
        <strain evidence="4 5">CIRM-BRFM 2984</strain>
    </source>
</reference>
<evidence type="ECO:0000313" key="5">
    <source>
        <dbReference type="Proteomes" id="UP001362999"/>
    </source>
</evidence>
<keyword evidence="5" id="KW-1185">Reference proteome</keyword>
<evidence type="ECO:0000313" key="4">
    <source>
        <dbReference type="EMBL" id="KAK7058066.1"/>
    </source>
</evidence>
<name>A0AAW0E576_9AGAR</name>
<dbReference type="EMBL" id="JAWWNJ010000004">
    <property type="protein sequence ID" value="KAK7058066.1"/>
    <property type="molecule type" value="Genomic_DNA"/>
</dbReference>
<dbReference type="InterPro" id="IPR008030">
    <property type="entry name" value="NmrA-like"/>
</dbReference>
<gene>
    <name evidence="4" type="ORF">R3P38DRAFT_3547413</name>
</gene>
<comment type="caution">
    <text evidence="4">The sequence shown here is derived from an EMBL/GenBank/DDBJ whole genome shotgun (WGS) entry which is preliminary data.</text>
</comment>
<sequence>MPIITIFGATGAQGGAVLEAVLADGKYTPRAVSRNVDSAASKALIAKGIEVVPGNLSDVESLKKAIQGSEAVFGVTNFWDPEVFPADPKGKLEITQGKNLVDAAKAVSVKFFIFSSLPNITKETDGKFTHVYHYDNKAIIEEYLKESGLPYASLLTCWFLDNLWKFGSLTKTDTGSYNIAIPKFEDTDVQDATFTKDIGLAAVGLLTHYKDASKGVVGGAFPVVSAQFTYPELAAAIGRALKKEVTFTSLPTGGMAEFDEMFTYQAKVRAYKDTPFPNPKLAALGVKFDSLEGFIQKEVVPRFA</sequence>
<organism evidence="4 5">
    <name type="scientific">Favolaschia claudopus</name>
    <dbReference type="NCBI Taxonomy" id="2862362"/>
    <lineage>
        <taxon>Eukaryota</taxon>
        <taxon>Fungi</taxon>
        <taxon>Dikarya</taxon>
        <taxon>Basidiomycota</taxon>
        <taxon>Agaricomycotina</taxon>
        <taxon>Agaricomycetes</taxon>
        <taxon>Agaricomycetidae</taxon>
        <taxon>Agaricales</taxon>
        <taxon>Marasmiineae</taxon>
        <taxon>Mycenaceae</taxon>
        <taxon>Favolaschia</taxon>
    </lineage>
</organism>